<dbReference type="InterPro" id="IPR007421">
    <property type="entry name" value="Schlafen_AlbA_2_dom"/>
</dbReference>
<dbReference type="Gene3D" id="1.10.10.10">
    <property type="entry name" value="Winged helix-like DNA-binding domain superfamily/Winged helix DNA-binding domain"/>
    <property type="match status" value="1"/>
</dbReference>
<evidence type="ECO:0000313" key="2">
    <source>
        <dbReference type="EMBL" id="BDP43167.1"/>
    </source>
</evidence>
<organism evidence="2 3">
    <name type="scientific">Deinococcus aetherius</name>
    <dbReference type="NCBI Taxonomy" id="200252"/>
    <lineage>
        <taxon>Bacteria</taxon>
        <taxon>Thermotogati</taxon>
        <taxon>Deinococcota</taxon>
        <taxon>Deinococci</taxon>
        <taxon>Deinococcales</taxon>
        <taxon>Deinococcaceae</taxon>
        <taxon>Deinococcus</taxon>
    </lineage>
</organism>
<gene>
    <name evidence="2" type="ORF">DAETH_31360</name>
</gene>
<sequence length="463" mass="52692">MRVDQITFEEALEICERMESHFFDRKDARLRPAGLEKTVVAFANADGGEVFVGVKDDKEETNTIDRWRGLSDIEDYNAHIASLSTLNPTVPFRIKFLQALDVSTNIIMSVNVDKSNFVHKTSSQEVYVRQSAQSIRLTDPQRIIALSYSKGATTFEDELLMDCPPEVVAESAAVKDMLYDVGSSLDGLDYLLNQNLLRREDFAPKVASVLLYADDPSSFMPRQCAVKVIRYETQEDDPERDHLKEVYTVEGSSYDLIRRVIDKITEILSGIKIWTTYGLKPVEYPQEAIWEIVVNAIIHRDYSISDHVHVKIFNDRIEVISPGKLPGFVSVDNILDQRFSRNPRVVRQLARYKNPPNKDMGEGLDTAFQKMKEWKLKNPVIEELENGVRVTIPHTPLATPEQAILEFLENNESIKNSQARDLTGIRSENAVKNVFYRLRDAGKIERVPGLAGASSAWRKIERQ</sequence>
<dbReference type="InterPro" id="IPR036388">
    <property type="entry name" value="WH-like_DNA-bd_sf"/>
</dbReference>
<evidence type="ECO:0000259" key="1">
    <source>
        <dbReference type="Pfam" id="PF04326"/>
    </source>
</evidence>
<protein>
    <submittedName>
        <fullName evidence="2">DNA-binding protein</fullName>
    </submittedName>
</protein>
<dbReference type="InterPro" id="IPR038475">
    <property type="entry name" value="RecG_C_sf"/>
</dbReference>
<dbReference type="Proteomes" id="UP001064971">
    <property type="component" value="Chromosome"/>
</dbReference>
<dbReference type="Gene3D" id="3.30.950.30">
    <property type="entry name" value="Schlafen, AAA domain"/>
    <property type="match status" value="1"/>
</dbReference>
<dbReference type="Pfam" id="PF13749">
    <property type="entry name" value="HATPase_c_4"/>
    <property type="match status" value="1"/>
</dbReference>
<dbReference type="PANTHER" id="PTHR30595:SF6">
    <property type="entry name" value="SCHLAFEN ALBA-2 DOMAIN-CONTAINING PROTEIN"/>
    <property type="match status" value="1"/>
</dbReference>
<reference evidence="2" key="1">
    <citation type="submission" date="2022-07" db="EMBL/GenBank/DDBJ databases">
        <title>Complete Genome Sequence of the Radioresistant Bacterium Deinococcus aetherius ST0316, Isolated from the Air Dust collected in Lower Stratosphere above Japan.</title>
        <authorList>
            <person name="Satoh K."/>
            <person name="Hagiwara K."/>
            <person name="Katsumata K."/>
            <person name="Kubo A."/>
            <person name="Yokobori S."/>
            <person name="Yamagishi A."/>
            <person name="Oono Y."/>
            <person name="Narumi I."/>
        </authorList>
    </citation>
    <scope>NUCLEOTIDE SEQUENCE</scope>
    <source>
        <strain evidence="2">ST0316</strain>
    </source>
</reference>
<keyword evidence="2" id="KW-0238">DNA-binding</keyword>
<feature type="domain" description="Schlafen AlbA-2" evidence="1">
    <location>
        <begin position="19"/>
        <end position="137"/>
    </location>
</feature>
<accession>A0ABM8AHK0</accession>
<dbReference type="Gene3D" id="3.30.565.60">
    <property type="match status" value="1"/>
</dbReference>
<name>A0ABM8AHK0_9DEIO</name>
<proteinExistence type="predicted"/>
<keyword evidence="3" id="KW-1185">Reference proteome</keyword>
<dbReference type="PANTHER" id="PTHR30595">
    <property type="entry name" value="GLPR-RELATED TRANSCRIPTIONAL REPRESSOR"/>
    <property type="match status" value="1"/>
</dbReference>
<dbReference type="GO" id="GO:0003677">
    <property type="term" value="F:DNA binding"/>
    <property type="evidence" value="ECO:0007669"/>
    <property type="project" value="UniProtKB-KW"/>
</dbReference>
<dbReference type="InterPro" id="IPR038461">
    <property type="entry name" value="Schlafen_AlbA_2_dom_sf"/>
</dbReference>
<dbReference type="Pfam" id="PF04326">
    <property type="entry name" value="SLFN_AlbA_2"/>
    <property type="match status" value="1"/>
</dbReference>
<evidence type="ECO:0000313" key="3">
    <source>
        <dbReference type="Proteomes" id="UP001064971"/>
    </source>
</evidence>
<dbReference type="EMBL" id="AP026560">
    <property type="protein sequence ID" value="BDP43167.1"/>
    <property type="molecule type" value="Genomic_DNA"/>
</dbReference>